<protein>
    <recommendedName>
        <fullName evidence="4">SH3 domain-containing protein</fullName>
    </recommendedName>
</protein>
<dbReference type="EMBL" id="BMMT01000001">
    <property type="protein sequence ID" value="GGI68834.1"/>
    <property type="molecule type" value="Genomic_DNA"/>
</dbReference>
<evidence type="ECO:0000313" key="2">
    <source>
        <dbReference type="EMBL" id="GGI68834.1"/>
    </source>
</evidence>
<dbReference type="AlphaFoldDB" id="A0A917N7X0"/>
<proteinExistence type="predicted"/>
<sequence>MRTIRNALLSAVVAAILPMSGLGMQAATIAVEIGNRLVKLVDQAERGRVRDFREAGVRIRSAPGTGTSARGLGNPGDRATIHRMVVGEMVRCPNGSANSEWFDITNRRTSVSGFVSGCFI</sequence>
<evidence type="ECO:0000313" key="3">
    <source>
        <dbReference type="Proteomes" id="UP000597989"/>
    </source>
</evidence>
<reference evidence="2 3" key="1">
    <citation type="journal article" date="2014" name="Int. J. Syst. Evol. Microbiol.">
        <title>Complete genome sequence of Corynebacterium casei LMG S-19264T (=DSM 44701T), isolated from a smear-ripened cheese.</title>
        <authorList>
            <consortium name="US DOE Joint Genome Institute (JGI-PGF)"/>
            <person name="Walter F."/>
            <person name="Albersmeier A."/>
            <person name="Kalinowski J."/>
            <person name="Ruckert C."/>
        </authorList>
    </citation>
    <scope>NUCLEOTIDE SEQUENCE [LARGE SCALE GENOMIC DNA]</scope>
    <source>
        <strain evidence="2 3">CGMCC 4.7206</strain>
    </source>
</reference>
<feature type="chain" id="PRO_5037754967" description="SH3 domain-containing protein" evidence="1">
    <location>
        <begin position="27"/>
        <end position="120"/>
    </location>
</feature>
<organism evidence="2 3">
    <name type="scientific">Saccharopolyspora thermophila</name>
    <dbReference type="NCBI Taxonomy" id="89367"/>
    <lineage>
        <taxon>Bacteria</taxon>
        <taxon>Bacillati</taxon>
        <taxon>Actinomycetota</taxon>
        <taxon>Actinomycetes</taxon>
        <taxon>Pseudonocardiales</taxon>
        <taxon>Pseudonocardiaceae</taxon>
        <taxon>Saccharopolyspora</taxon>
    </lineage>
</organism>
<accession>A0A917N7X0</accession>
<name>A0A917N7X0_9PSEU</name>
<comment type="caution">
    <text evidence="2">The sequence shown here is derived from an EMBL/GenBank/DDBJ whole genome shotgun (WGS) entry which is preliminary data.</text>
</comment>
<feature type="signal peptide" evidence="1">
    <location>
        <begin position="1"/>
        <end position="26"/>
    </location>
</feature>
<keyword evidence="1" id="KW-0732">Signal</keyword>
<dbReference type="Proteomes" id="UP000597989">
    <property type="component" value="Unassembled WGS sequence"/>
</dbReference>
<gene>
    <name evidence="2" type="ORF">GCM10011581_02300</name>
</gene>
<evidence type="ECO:0008006" key="4">
    <source>
        <dbReference type="Google" id="ProtNLM"/>
    </source>
</evidence>
<evidence type="ECO:0000256" key="1">
    <source>
        <dbReference type="SAM" id="SignalP"/>
    </source>
</evidence>